<accession>A0ABW3K7R2</accession>
<reference evidence="2" key="1">
    <citation type="journal article" date="2019" name="Int. J. Syst. Evol. Microbiol.">
        <title>The Global Catalogue of Microorganisms (GCM) 10K type strain sequencing project: providing services to taxonomists for standard genome sequencing and annotation.</title>
        <authorList>
            <consortium name="The Broad Institute Genomics Platform"/>
            <consortium name="The Broad Institute Genome Sequencing Center for Infectious Disease"/>
            <person name="Wu L."/>
            <person name="Ma J."/>
        </authorList>
    </citation>
    <scope>NUCLEOTIDE SEQUENCE [LARGE SCALE GENOMIC DNA]</scope>
    <source>
        <strain evidence="2">CCUG 58938</strain>
    </source>
</reference>
<dbReference type="Proteomes" id="UP001597112">
    <property type="component" value="Unassembled WGS sequence"/>
</dbReference>
<dbReference type="EMBL" id="JBHTKA010000008">
    <property type="protein sequence ID" value="MFD1002194.1"/>
    <property type="molecule type" value="Genomic_DNA"/>
</dbReference>
<evidence type="ECO:0000313" key="1">
    <source>
        <dbReference type="EMBL" id="MFD1002194.1"/>
    </source>
</evidence>
<keyword evidence="2" id="KW-1185">Reference proteome</keyword>
<name>A0ABW3K7R2_9BACT</name>
<sequence length="147" mass="16874">MEIYFDTDYKRIEYNAAHHILIATWKVAPTSNEFRTGMMAMVDAMAHFKTGRVVYDVIYLGALLEEDQVWTATEWRTLAVAVGHSKVAFILPEDIFTSMSMEDMMEKADKEVSFAYFGRMEDAIRWVIIPQQRNGTGASAFRNTTDK</sequence>
<organism evidence="1 2">
    <name type="scientific">Ohtaekwangia kribbensis</name>
    <dbReference type="NCBI Taxonomy" id="688913"/>
    <lineage>
        <taxon>Bacteria</taxon>
        <taxon>Pseudomonadati</taxon>
        <taxon>Bacteroidota</taxon>
        <taxon>Cytophagia</taxon>
        <taxon>Cytophagales</taxon>
        <taxon>Fulvivirgaceae</taxon>
        <taxon>Ohtaekwangia</taxon>
    </lineage>
</organism>
<comment type="caution">
    <text evidence="1">The sequence shown here is derived from an EMBL/GenBank/DDBJ whole genome shotgun (WGS) entry which is preliminary data.</text>
</comment>
<protein>
    <recommendedName>
        <fullName evidence="3">STAS/SEC14 domain-containing protein</fullName>
    </recommendedName>
</protein>
<proteinExistence type="predicted"/>
<evidence type="ECO:0008006" key="3">
    <source>
        <dbReference type="Google" id="ProtNLM"/>
    </source>
</evidence>
<dbReference type="RefSeq" id="WP_377583064.1">
    <property type="nucleotide sequence ID" value="NZ_JBHTKA010000008.1"/>
</dbReference>
<gene>
    <name evidence="1" type="ORF">ACFQ21_22915</name>
</gene>
<evidence type="ECO:0000313" key="2">
    <source>
        <dbReference type="Proteomes" id="UP001597112"/>
    </source>
</evidence>